<sequence length="304" mass="32911">MSSSHSLARTVFGTDALTVNKLFDVRGWVAVVTGGGTGLGLITAGALAQNGCKVYITGRRLELLEEAAKTGAPSQGHGSIIPVQADMSTKEGIAKLKEVIESNEKWINVLINNHGVSLPSAQMDEVEQTPEALSKKMFEDETFENWTDGYRINTASYYFTSFAFLPLLSAAKTVGNFHEPGNIVNLSSMSGITKTSQRGQFSYNANKAATISLSHQLATEFARRDLGVRVNVVCPGYFPSGMTPVEDKYQSAANPEFKQKWGTPLARPGNAVDYAQCIFGLITNQYVTGTELIIDGGWLLVQPF</sequence>
<dbReference type="GeneID" id="88179698"/>
<evidence type="ECO:0000256" key="2">
    <source>
        <dbReference type="ARBA" id="ARBA00022857"/>
    </source>
</evidence>
<dbReference type="SUPFAM" id="SSF51735">
    <property type="entry name" value="NAD(P)-binding Rossmann-fold domains"/>
    <property type="match status" value="1"/>
</dbReference>
<dbReference type="OrthoDB" id="3819888at2759"/>
<dbReference type="STRING" id="294750.A0A095D9A0"/>
<dbReference type="HOGENOM" id="CLU_010194_12_0_1"/>
<keyword evidence="3" id="KW-0560">Oxidoreductase</keyword>
<dbReference type="EMBL" id="CP025759">
    <property type="protein sequence ID" value="KGB77571.1"/>
    <property type="molecule type" value="Genomic_DNA"/>
</dbReference>
<name>A0A095D9A0_CRYD2</name>
<dbReference type="KEGG" id="cdeu:CNBG_3409"/>
<gene>
    <name evidence="5" type="ORF">CNBG_3409</name>
</gene>
<keyword evidence="6" id="KW-1185">Reference proteome</keyword>
<dbReference type="RefSeq" id="XP_062883378.1">
    <property type="nucleotide sequence ID" value="XM_063027423.1"/>
</dbReference>
<dbReference type="Pfam" id="PF00106">
    <property type="entry name" value="adh_short"/>
    <property type="match status" value="1"/>
</dbReference>
<reference evidence="5 6" key="1">
    <citation type="journal article" date="2011" name="MBio">
        <title>Genome variation in Cryptococcus gattii, an emerging pathogen of immunocompetent hosts.</title>
        <authorList>
            <person name="D'Souza C.A."/>
            <person name="Kronstad J.W."/>
            <person name="Taylor G."/>
            <person name="Warren R."/>
            <person name="Yuen M."/>
            <person name="Hu G."/>
            <person name="Jung W.H."/>
            <person name="Sham A."/>
            <person name="Kidd S.E."/>
            <person name="Tangen K."/>
            <person name="Lee N."/>
            <person name="Zeilmaker T."/>
            <person name="Sawkins J."/>
            <person name="McVicker G."/>
            <person name="Shah S."/>
            <person name="Gnerre S."/>
            <person name="Griggs A."/>
            <person name="Zeng Q."/>
            <person name="Bartlett K."/>
            <person name="Li W."/>
            <person name="Wang X."/>
            <person name="Heitman J."/>
            <person name="Stajich J.E."/>
            <person name="Fraser J.A."/>
            <person name="Meyer W."/>
            <person name="Carter D."/>
            <person name="Schein J."/>
            <person name="Krzywinski M."/>
            <person name="Kwon-Chung K.J."/>
            <person name="Varma A."/>
            <person name="Wang J."/>
            <person name="Brunham R."/>
            <person name="Fyfe M."/>
            <person name="Ouellette B.F."/>
            <person name="Siddiqui A."/>
            <person name="Marra M."/>
            <person name="Jones S."/>
            <person name="Holt R."/>
            <person name="Birren B.W."/>
            <person name="Galagan J.E."/>
            <person name="Cuomo C.A."/>
        </authorList>
    </citation>
    <scope>NUCLEOTIDE SEQUENCE [LARGE SCALE GENOMIC DNA]</scope>
    <source>
        <strain evidence="5 6">R265</strain>
    </source>
</reference>
<dbReference type="CDD" id="cd05233">
    <property type="entry name" value="SDR_c"/>
    <property type="match status" value="1"/>
</dbReference>
<protein>
    <submittedName>
        <fullName evidence="5">Short-chain dehydrogenase</fullName>
    </submittedName>
</protein>
<dbReference type="InterPro" id="IPR052178">
    <property type="entry name" value="Sec_Metab_Biosynth_SDR"/>
</dbReference>
<dbReference type="Proteomes" id="UP000029445">
    <property type="component" value="Chromosome 1"/>
</dbReference>
<dbReference type="PANTHER" id="PTHR43618">
    <property type="entry name" value="7-ALPHA-HYDROXYSTEROID DEHYDROGENASE"/>
    <property type="match status" value="1"/>
</dbReference>
<accession>A0A095D9A0</accession>
<evidence type="ECO:0000313" key="6">
    <source>
        <dbReference type="Proteomes" id="UP000029445"/>
    </source>
</evidence>
<dbReference type="PRINTS" id="PR00080">
    <property type="entry name" value="SDRFAMILY"/>
</dbReference>
<dbReference type="VEuPathDB" id="FungiDB:CNBG_3409"/>
<evidence type="ECO:0000313" key="5">
    <source>
        <dbReference type="EMBL" id="KGB77571.1"/>
    </source>
</evidence>
<dbReference type="PRINTS" id="PR00081">
    <property type="entry name" value="GDHRDH"/>
</dbReference>
<proteinExistence type="inferred from homology"/>
<keyword evidence="2" id="KW-0521">NADP</keyword>
<dbReference type="Gene3D" id="3.40.50.720">
    <property type="entry name" value="NAD(P)-binding Rossmann-like Domain"/>
    <property type="match status" value="1"/>
</dbReference>
<dbReference type="GO" id="GO:0016491">
    <property type="term" value="F:oxidoreductase activity"/>
    <property type="evidence" value="ECO:0007669"/>
    <property type="project" value="UniProtKB-KW"/>
</dbReference>
<comment type="similarity">
    <text evidence="1 4">Belongs to the short-chain dehydrogenases/reductases (SDR) family.</text>
</comment>
<organism evidence="5 6">
    <name type="scientific">Cryptococcus deuterogattii (strain R265)</name>
    <name type="common">Cryptococcus gattii VGII (strain R265)</name>
    <dbReference type="NCBI Taxonomy" id="294750"/>
    <lineage>
        <taxon>Eukaryota</taxon>
        <taxon>Fungi</taxon>
        <taxon>Dikarya</taxon>
        <taxon>Basidiomycota</taxon>
        <taxon>Agaricomycotina</taxon>
        <taxon>Tremellomycetes</taxon>
        <taxon>Tremellales</taxon>
        <taxon>Cryptococcaceae</taxon>
        <taxon>Cryptococcus</taxon>
        <taxon>Cryptococcus gattii species complex</taxon>
    </lineage>
</organism>
<evidence type="ECO:0000256" key="3">
    <source>
        <dbReference type="ARBA" id="ARBA00023002"/>
    </source>
</evidence>
<dbReference type="AlphaFoldDB" id="A0A095D9A0"/>
<dbReference type="OMA" id="VMDVTNK"/>
<evidence type="ECO:0000256" key="1">
    <source>
        <dbReference type="ARBA" id="ARBA00006484"/>
    </source>
</evidence>
<dbReference type="InterPro" id="IPR036291">
    <property type="entry name" value="NAD(P)-bd_dom_sf"/>
</dbReference>
<evidence type="ECO:0000256" key="4">
    <source>
        <dbReference type="RuleBase" id="RU000363"/>
    </source>
</evidence>
<dbReference type="InterPro" id="IPR002347">
    <property type="entry name" value="SDR_fam"/>
</dbReference>
<dbReference type="PANTHER" id="PTHR43618:SF4">
    <property type="entry name" value="SHORT CHAIN DEHYDROGENASE_REDUCTASE FAMILY (AFU_ORTHOLOGUE AFUA_7G04540)"/>
    <property type="match status" value="1"/>
</dbReference>
<reference evidence="5 6" key="2">
    <citation type="journal article" date="2018" name="Proc. Natl. Acad. Sci.">
        <title>RNAi is a critical determinant of centromere evolution in closely related fungi.</title>
        <authorList>
            <person name="Yadav V."/>
            <person name="Sun S."/>
            <person name="Billmyre R.B."/>
            <person name="Thimmappa B.C."/>
            <person name="Shea T."/>
            <person name="Lintner R."/>
            <person name="Bakkeren G."/>
            <person name="Cuomo C.A."/>
            <person name="Heitman J."/>
            <person name="Sanyal K."/>
        </authorList>
    </citation>
    <scope>NUCLEOTIDE SEQUENCE [LARGE SCALE GENOMIC DNA]</scope>
    <source>
        <strain evidence="5 6">R265</strain>
    </source>
</reference>